<evidence type="ECO:0000313" key="6">
    <source>
        <dbReference type="EMBL" id="CRK12224.1"/>
    </source>
</evidence>
<name>A0A0G4KR30_VERLO</name>
<dbReference type="PROSITE" id="PS00862">
    <property type="entry name" value="OX2_COVAL_FAD"/>
    <property type="match status" value="1"/>
</dbReference>
<dbReference type="PANTHER" id="PTHR42973:SF7">
    <property type="entry name" value="FAD-BINDING PCMH-TYPE DOMAIN-CONTAINING PROTEIN"/>
    <property type="match status" value="1"/>
</dbReference>
<dbReference type="AlphaFoldDB" id="A0A0G4KR30"/>
<comment type="similarity">
    <text evidence="1">Belongs to the oxygen-dependent FAD-linked oxidoreductase family.</text>
</comment>
<evidence type="ECO:0000256" key="3">
    <source>
        <dbReference type="ARBA" id="ARBA00022827"/>
    </source>
</evidence>
<dbReference type="EMBL" id="CVQH01025939">
    <property type="protein sequence ID" value="CRK39678.1"/>
    <property type="molecule type" value="Genomic_DNA"/>
</dbReference>
<feature type="non-terminal residue" evidence="6">
    <location>
        <position position="465"/>
    </location>
</feature>
<dbReference type="Gene3D" id="3.30.43.10">
    <property type="entry name" value="Uridine Diphospho-n-acetylenolpyruvylglucosamine Reductase, domain 2"/>
    <property type="match status" value="1"/>
</dbReference>
<accession>A0A0G4KR30</accession>
<dbReference type="GO" id="GO:0016491">
    <property type="term" value="F:oxidoreductase activity"/>
    <property type="evidence" value="ECO:0007669"/>
    <property type="project" value="UniProtKB-KW"/>
</dbReference>
<dbReference type="InterPro" id="IPR016164">
    <property type="entry name" value="FAD-linked_Oxase-like_C"/>
</dbReference>
<evidence type="ECO:0000256" key="2">
    <source>
        <dbReference type="ARBA" id="ARBA00022630"/>
    </source>
</evidence>
<dbReference type="Gene3D" id="3.40.462.20">
    <property type="match status" value="1"/>
</dbReference>
<feature type="domain" description="FAD-binding PCMH-type" evidence="5">
    <location>
        <begin position="34"/>
        <end position="207"/>
    </location>
</feature>
<gene>
    <name evidence="7" type="ORF">BN1708_016745</name>
    <name evidence="6" type="ORF">BN1723_009665</name>
    <name evidence="8" type="ORF">HYQ45_012788</name>
</gene>
<dbReference type="InterPro" id="IPR006094">
    <property type="entry name" value="Oxid_FAD_bind_N"/>
</dbReference>
<evidence type="ECO:0000313" key="10">
    <source>
        <dbReference type="Proteomes" id="UP000045706"/>
    </source>
</evidence>
<dbReference type="Proteomes" id="UP000045706">
    <property type="component" value="Unassembled WGS sequence"/>
</dbReference>
<dbReference type="Gene3D" id="3.30.465.10">
    <property type="match status" value="1"/>
</dbReference>
<dbReference type="InterPro" id="IPR036318">
    <property type="entry name" value="FAD-bd_PCMH-like_sf"/>
</dbReference>
<sequence>MSAKVEAFSLTCPVTFPSPSTPLPEALHRWSETNLEHPALIITPENEADIAAAITIARENGLKLLPAGGGHSTFVRVTPKTLYLDLKAFNSVTLIKQAGTVRFGGGAITADVTKTLAAKGYYIPAPDSNAVGMVGALLGGGTSSLNGLHGFMAENAVSFRLVTVDGRAREVCDTTTDPDERALFHTLCGAGHGLGVITAATMRAYPVADLRLADGKVWARTLMFPPAALDTAVTTFLSLLPPPAPLSARLVFVRAPPGSPAAGQPLIMVSVRYLGPVDDAEKAAAVLSCAEVLEKTVHAETSMTRIADLPDRLDALNAHGGFKDNQAAQLERHSSEAIAESFAKWRDVTDKYDDAKFTTVVFSGYRPKELAQDKEGFKNQERGNGVLVATWCHNQNTRRDLLGLMEDVMEVSRRLDGTSPRTPPNNMTDATRLEEMFSPQQIDLMRKTKQRWDPEGVFWTPYKGL</sequence>
<evidence type="ECO:0000259" key="5">
    <source>
        <dbReference type="PROSITE" id="PS51387"/>
    </source>
</evidence>
<keyword evidence="9" id="KW-1185">Reference proteome</keyword>
<reference evidence="9 10" key="1">
    <citation type="submission" date="2015-05" db="EMBL/GenBank/DDBJ databases">
        <authorList>
            <person name="Fogelqvist Johan"/>
        </authorList>
    </citation>
    <scope>NUCLEOTIDE SEQUENCE [LARGE SCALE GENOMIC DNA]</scope>
    <source>
        <strain evidence="7">VL1</strain>
        <strain evidence="6">VL2</strain>
    </source>
</reference>
<dbReference type="OrthoDB" id="4846361at2759"/>
<dbReference type="InterPro" id="IPR016169">
    <property type="entry name" value="FAD-bd_PCMH_sub2"/>
</dbReference>
<dbReference type="STRING" id="100787.A0A0G4KR30"/>
<keyword evidence="4" id="KW-0560">Oxidoreductase</keyword>
<dbReference type="EMBL" id="JAEMWZ010000298">
    <property type="protein sequence ID" value="KAG7126536.1"/>
    <property type="molecule type" value="Genomic_DNA"/>
</dbReference>
<organism evidence="6 10">
    <name type="scientific">Verticillium longisporum</name>
    <name type="common">Verticillium dahliae var. longisporum</name>
    <dbReference type="NCBI Taxonomy" id="100787"/>
    <lineage>
        <taxon>Eukaryota</taxon>
        <taxon>Fungi</taxon>
        <taxon>Dikarya</taxon>
        <taxon>Ascomycota</taxon>
        <taxon>Pezizomycotina</taxon>
        <taxon>Sordariomycetes</taxon>
        <taxon>Hypocreomycetidae</taxon>
        <taxon>Glomerellales</taxon>
        <taxon>Plectosphaerellaceae</taxon>
        <taxon>Verticillium</taxon>
    </lineage>
</organism>
<dbReference type="InterPro" id="IPR006093">
    <property type="entry name" value="Oxy_OxRdtase_FAD_BS"/>
</dbReference>
<dbReference type="SUPFAM" id="SSF55103">
    <property type="entry name" value="FAD-linked oxidases, C-terminal domain"/>
    <property type="match status" value="1"/>
</dbReference>
<dbReference type="EMBL" id="CVQI01002891">
    <property type="protein sequence ID" value="CRK12224.1"/>
    <property type="molecule type" value="Genomic_DNA"/>
</dbReference>
<evidence type="ECO:0000313" key="8">
    <source>
        <dbReference type="EMBL" id="KAG7126536.1"/>
    </source>
</evidence>
<reference evidence="8" key="2">
    <citation type="journal article" date="2021" name="Mol. Plant Pathol.">
        <title>A 20-kb lineage-specific genomic region tames virulence in pathogenic amphidiploid Verticillium longisporum.</title>
        <authorList>
            <person name="Harting R."/>
            <person name="Starke J."/>
            <person name="Kusch H."/>
            <person name="Poggeler S."/>
            <person name="Maurus I."/>
            <person name="Schluter R."/>
            <person name="Landesfeind M."/>
            <person name="Bulla I."/>
            <person name="Nowrousian M."/>
            <person name="de Jonge R."/>
            <person name="Stahlhut G."/>
            <person name="Hoff K.J."/>
            <person name="Asshauer K.P."/>
            <person name="Thurmer A."/>
            <person name="Stanke M."/>
            <person name="Daniel R."/>
            <person name="Morgenstern B."/>
            <person name="Thomma B.P.H.J."/>
            <person name="Kronstad J.W."/>
            <person name="Braus-Stromeyer S.A."/>
            <person name="Braus G.H."/>
        </authorList>
    </citation>
    <scope>NUCLEOTIDE SEQUENCE</scope>
    <source>
        <strain evidence="8">Vl32</strain>
    </source>
</reference>
<protein>
    <submittedName>
        <fullName evidence="8">FAD-linked oxidoreductase OXR1 like protein</fullName>
    </submittedName>
</protein>
<dbReference type="SUPFAM" id="SSF56176">
    <property type="entry name" value="FAD-binding/transporter-associated domain-like"/>
    <property type="match status" value="1"/>
</dbReference>
<dbReference type="Pfam" id="PF01565">
    <property type="entry name" value="FAD_binding_4"/>
    <property type="match status" value="1"/>
</dbReference>
<dbReference type="Proteomes" id="UP000689129">
    <property type="component" value="Unassembled WGS sequence"/>
</dbReference>
<dbReference type="PROSITE" id="PS51387">
    <property type="entry name" value="FAD_PCMH"/>
    <property type="match status" value="1"/>
</dbReference>
<dbReference type="GO" id="GO:0071949">
    <property type="term" value="F:FAD binding"/>
    <property type="evidence" value="ECO:0007669"/>
    <property type="project" value="InterPro"/>
</dbReference>
<evidence type="ECO:0000313" key="7">
    <source>
        <dbReference type="EMBL" id="CRK39678.1"/>
    </source>
</evidence>
<dbReference type="Proteomes" id="UP000044602">
    <property type="component" value="Unassembled WGS sequence"/>
</dbReference>
<dbReference type="PANTHER" id="PTHR42973">
    <property type="entry name" value="BINDING OXIDOREDUCTASE, PUTATIVE (AFU_ORTHOLOGUE AFUA_1G17690)-RELATED"/>
    <property type="match status" value="1"/>
</dbReference>
<dbReference type="InterPro" id="IPR016166">
    <property type="entry name" value="FAD-bd_PCMH"/>
</dbReference>
<dbReference type="InterPro" id="IPR016167">
    <property type="entry name" value="FAD-bd_PCMH_sub1"/>
</dbReference>
<keyword evidence="3" id="KW-0274">FAD</keyword>
<proteinExistence type="inferred from homology"/>
<evidence type="ECO:0000256" key="4">
    <source>
        <dbReference type="ARBA" id="ARBA00023002"/>
    </source>
</evidence>
<keyword evidence="2" id="KW-0285">Flavoprotein</keyword>
<evidence type="ECO:0000256" key="1">
    <source>
        <dbReference type="ARBA" id="ARBA00005466"/>
    </source>
</evidence>
<dbReference type="InterPro" id="IPR050416">
    <property type="entry name" value="FAD-linked_Oxidoreductase"/>
</dbReference>
<evidence type="ECO:0000313" key="9">
    <source>
        <dbReference type="Proteomes" id="UP000044602"/>
    </source>
</evidence>